<keyword evidence="5" id="KW-0788">Thiol protease</keyword>
<name>A0ABV5N8S3_9ACTN</name>
<proteinExistence type="inferred from homology"/>
<dbReference type="EC" id="3.4.19.3" evidence="6"/>
<feature type="active site" evidence="6">
    <location>
        <position position="143"/>
    </location>
</feature>
<dbReference type="SUPFAM" id="SSF53182">
    <property type="entry name" value="Pyrrolidone carboxyl peptidase (pyroglutamate aminopeptidase)"/>
    <property type="match status" value="1"/>
</dbReference>
<evidence type="ECO:0000256" key="1">
    <source>
        <dbReference type="ARBA" id="ARBA00006641"/>
    </source>
</evidence>
<dbReference type="PIRSF" id="PIRSF015592">
    <property type="entry name" value="Prld-crbxl_pptds"/>
    <property type="match status" value="1"/>
</dbReference>
<dbReference type="PROSITE" id="PS01334">
    <property type="entry name" value="PYRASE_CYS"/>
    <property type="match status" value="1"/>
</dbReference>
<evidence type="ECO:0000256" key="6">
    <source>
        <dbReference type="PROSITE-ProRule" id="PRU10077"/>
    </source>
</evidence>
<evidence type="ECO:0000313" key="8">
    <source>
        <dbReference type="Proteomes" id="UP001589709"/>
    </source>
</evidence>
<dbReference type="Gene3D" id="3.40.630.20">
    <property type="entry name" value="Peptidase C15, pyroglutamyl peptidase I-like"/>
    <property type="match status" value="1"/>
</dbReference>
<dbReference type="InterPro" id="IPR036440">
    <property type="entry name" value="Peptidase_C15-like_sf"/>
</dbReference>
<dbReference type="InterPro" id="IPR000816">
    <property type="entry name" value="Peptidase_C15"/>
</dbReference>
<evidence type="ECO:0000313" key="7">
    <source>
        <dbReference type="EMBL" id="MFB9466702.1"/>
    </source>
</evidence>
<dbReference type="PANTHER" id="PTHR23402">
    <property type="entry name" value="PROTEASE FAMILY C15 PYROGLUTAMYL-PEPTIDASE I-RELATED"/>
    <property type="match status" value="1"/>
</dbReference>
<dbReference type="Proteomes" id="UP001589709">
    <property type="component" value="Unassembled WGS sequence"/>
</dbReference>
<dbReference type="NCBIfam" id="NF009676">
    <property type="entry name" value="PRK13197.1"/>
    <property type="match status" value="1"/>
</dbReference>
<dbReference type="GO" id="GO:0016920">
    <property type="term" value="F:pyroglutamyl-peptidase activity"/>
    <property type="evidence" value="ECO:0007669"/>
    <property type="project" value="UniProtKB-EC"/>
</dbReference>
<reference evidence="7 8" key="1">
    <citation type="submission" date="2024-09" db="EMBL/GenBank/DDBJ databases">
        <authorList>
            <person name="Sun Q."/>
            <person name="Mori K."/>
        </authorList>
    </citation>
    <scope>NUCLEOTIDE SEQUENCE [LARGE SCALE GENOMIC DNA]</scope>
    <source>
        <strain evidence="7 8">JCM 6917</strain>
    </source>
</reference>
<dbReference type="InterPro" id="IPR016125">
    <property type="entry name" value="Peptidase_C15-like"/>
</dbReference>
<dbReference type="EMBL" id="JBHMCY010000076">
    <property type="protein sequence ID" value="MFB9466702.1"/>
    <property type="molecule type" value="Genomic_DNA"/>
</dbReference>
<organism evidence="7 8">
    <name type="scientific">Streptomyces cinereospinus</name>
    <dbReference type="NCBI Taxonomy" id="285561"/>
    <lineage>
        <taxon>Bacteria</taxon>
        <taxon>Bacillati</taxon>
        <taxon>Actinomycetota</taxon>
        <taxon>Actinomycetes</taxon>
        <taxon>Kitasatosporales</taxon>
        <taxon>Streptomycetaceae</taxon>
        <taxon>Streptomyces</taxon>
    </lineage>
</organism>
<protein>
    <recommendedName>
        <fullName evidence="6">Pyroglutamyl-peptidase I</fullName>
        <ecNumber evidence="6">3.4.19.3</ecNumber>
    </recommendedName>
</protein>
<gene>
    <name evidence="7" type="primary">pcp</name>
    <name evidence="7" type="ORF">ACFF45_29395</name>
</gene>
<keyword evidence="4 7" id="KW-0378">Hydrolase</keyword>
<dbReference type="PRINTS" id="PR00706">
    <property type="entry name" value="PYROGLUPTASE"/>
</dbReference>
<dbReference type="NCBIfam" id="TIGR00504">
    <property type="entry name" value="pyro_pdase"/>
    <property type="match status" value="1"/>
</dbReference>
<keyword evidence="2" id="KW-0963">Cytoplasm</keyword>
<dbReference type="InterPro" id="IPR033694">
    <property type="entry name" value="PGPEP1_Cys_AS"/>
</dbReference>
<keyword evidence="8" id="KW-1185">Reference proteome</keyword>
<comment type="similarity">
    <text evidence="1">Belongs to the peptidase C15 family.</text>
</comment>
<comment type="caution">
    <text evidence="7">The sequence shown here is derived from an EMBL/GenBank/DDBJ whole genome shotgun (WGS) entry which is preliminary data.</text>
</comment>
<dbReference type="RefSeq" id="WP_381349722.1">
    <property type="nucleotide sequence ID" value="NZ_JBHMCY010000076.1"/>
</dbReference>
<evidence type="ECO:0000256" key="2">
    <source>
        <dbReference type="ARBA" id="ARBA00022490"/>
    </source>
</evidence>
<evidence type="ECO:0000256" key="4">
    <source>
        <dbReference type="ARBA" id="ARBA00022801"/>
    </source>
</evidence>
<evidence type="ECO:0000256" key="5">
    <source>
        <dbReference type="ARBA" id="ARBA00022807"/>
    </source>
</evidence>
<dbReference type="PANTHER" id="PTHR23402:SF1">
    <property type="entry name" value="PYROGLUTAMYL-PEPTIDASE I"/>
    <property type="match status" value="1"/>
</dbReference>
<accession>A0ABV5N8S3</accession>
<evidence type="ECO:0000256" key="3">
    <source>
        <dbReference type="ARBA" id="ARBA00022670"/>
    </source>
</evidence>
<keyword evidence="3" id="KW-0645">Protease</keyword>
<comment type="catalytic activity">
    <reaction evidence="6">
        <text>Release of an N-terminal pyroglutamyl group from a polypeptide, the second amino acid generally not being Pro.</text>
        <dbReference type="EC" id="3.4.19.3"/>
    </reaction>
</comment>
<dbReference type="InterPro" id="IPR029762">
    <property type="entry name" value="PGP-I_bact-type"/>
</dbReference>
<dbReference type="Pfam" id="PF01470">
    <property type="entry name" value="Peptidase_C15"/>
    <property type="match status" value="1"/>
</dbReference>
<dbReference type="CDD" id="cd00501">
    <property type="entry name" value="Peptidase_C15"/>
    <property type="match status" value="1"/>
</dbReference>
<sequence>MTRVLVTGFEPFAQDTYNPSWAAAQLLQDNPPDGMEVTAVQLPCVFGKSLHVLRQAVLETDPALVVSLGLSPRNGISVERVAININDCPIPDNAGRQPVDEHIVPDGPAAYFSTLPIKRCVTEVHQQTGLKSEVSQTAGTFVCNHVFYGLMHLLATEGKQRRGGFVHIPHTPEMPAAANHFVPWLPVEDTARGLRVVLSTALAHDTDIAVAAGATH</sequence>